<dbReference type="PANTHER" id="PTHR22382:SF7">
    <property type="entry name" value="RIKEN CDNA 4921504E06 GENE"/>
    <property type="match status" value="1"/>
</dbReference>
<feature type="coiled-coil region" evidence="1">
    <location>
        <begin position="155"/>
        <end position="268"/>
    </location>
</feature>
<dbReference type="GeneTree" id="ENSGT00390000003836"/>
<reference evidence="3" key="2">
    <citation type="submission" date="2025-08" db="UniProtKB">
        <authorList>
            <consortium name="Ensembl"/>
        </authorList>
    </citation>
    <scope>IDENTIFICATION</scope>
</reference>
<evidence type="ECO:0000259" key="2">
    <source>
        <dbReference type="Pfam" id="PF15821"/>
    </source>
</evidence>
<dbReference type="Pfam" id="PF15821">
    <property type="entry name" value="DUF4709"/>
    <property type="match status" value="1"/>
</dbReference>
<proteinExistence type="predicted"/>
<dbReference type="InterPro" id="IPR040119">
    <property type="entry name" value="C10orf67-like"/>
</dbReference>
<dbReference type="Proteomes" id="UP000008144">
    <property type="component" value="Unassembled WGS sequence"/>
</dbReference>
<dbReference type="InParanoid" id="F6UXQ4"/>
<dbReference type="Ensembl" id="ENSCINT00000007428.3">
    <property type="protein sequence ID" value="ENSCINP00000007428.3"/>
    <property type="gene ID" value="ENSCING00000003605.3"/>
</dbReference>
<evidence type="ECO:0000313" key="3">
    <source>
        <dbReference type="Ensembl" id="ENSCINP00000007428.3"/>
    </source>
</evidence>
<feature type="domain" description="DUF4709" evidence="2">
    <location>
        <begin position="19"/>
        <end position="127"/>
    </location>
</feature>
<dbReference type="STRING" id="7719.ENSCINP00000007428"/>
<name>F6UXQ4_CIOIN</name>
<dbReference type="InterPro" id="IPR031651">
    <property type="entry name" value="DUF4709"/>
</dbReference>
<reference evidence="3" key="3">
    <citation type="submission" date="2025-09" db="UniProtKB">
        <authorList>
            <consortium name="Ensembl"/>
        </authorList>
    </citation>
    <scope>IDENTIFICATION</scope>
</reference>
<evidence type="ECO:0000313" key="4">
    <source>
        <dbReference type="Proteomes" id="UP000008144"/>
    </source>
</evidence>
<organism evidence="3 4">
    <name type="scientific">Ciona intestinalis</name>
    <name type="common">Transparent sea squirt</name>
    <name type="synonym">Ascidia intestinalis</name>
    <dbReference type="NCBI Taxonomy" id="7719"/>
    <lineage>
        <taxon>Eukaryota</taxon>
        <taxon>Metazoa</taxon>
        <taxon>Chordata</taxon>
        <taxon>Tunicata</taxon>
        <taxon>Ascidiacea</taxon>
        <taxon>Phlebobranchia</taxon>
        <taxon>Cionidae</taxon>
        <taxon>Ciona</taxon>
    </lineage>
</organism>
<sequence length="299" mass="34637">MLAVSDIGQFGEAYESSLRPSLADKLQVGFLASDQFTQTYDTEILDIKQMTQTVQRLVEDMAKVKRDFQFTKQVMKAAFEEKLQNKAFELYTKLNDRFRDVHELHEERVAVVRRSFKQQLQDALVKMASHYKKYYEAKLAGKLVSDDSSGKKGKIATLEAELSRHQSVIQMMEVQMEQLRVELAAQPEATEITIDTSELDAMTEQNKSLQVEISKLNDRVDDLTDSLEFREEKIKQLGLEIMEAKVEVEKEREATKRLAHQVEETKKEMGEQKMEAMKALDRQKSQKQWEKKFAILRAS</sequence>
<dbReference type="HOGENOM" id="CLU_932339_0_0_1"/>
<dbReference type="Gene3D" id="1.10.287.1490">
    <property type="match status" value="1"/>
</dbReference>
<evidence type="ECO:0000256" key="1">
    <source>
        <dbReference type="SAM" id="Coils"/>
    </source>
</evidence>
<protein>
    <recommendedName>
        <fullName evidence="2">DUF4709 domain-containing protein</fullName>
    </recommendedName>
</protein>
<reference evidence="4" key="1">
    <citation type="journal article" date="2002" name="Science">
        <title>The draft genome of Ciona intestinalis: insights into chordate and vertebrate origins.</title>
        <authorList>
            <person name="Dehal P."/>
            <person name="Satou Y."/>
            <person name="Campbell R.K."/>
            <person name="Chapman J."/>
            <person name="Degnan B."/>
            <person name="De Tomaso A."/>
            <person name="Davidson B."/>
            <person name="Di Gregorio A."/>
            <person name="Gelpke M."/>
            <person name="Goodstein D.M."/>
            <person name="Harafuji N."/>
            <person name="Hastings K.E."/>
            <person name="Ho I."/>
            <person name="Hotta K."/>
            <person name="Huang W."/>
            <person name="Kawashima T."/>
            <person name="Lemaire P."/>
            <person name="Martinez D."/>
            <person name="Meinertzhagen I.A."/>
            <person name="Necula S."/>
            <person name="Nonaka M."/>
            <person name="Putnam N."/>
            <person name="Rash S."/>
            <person name="Saiga H."/>
            <person name="Satake M."/>
            <person name="Terry A."/>
            <person name="Yamada L."/>
            <person name="Wang H.G."/>
            <person name="Awazu S."/>
            <person name="Azumi K."/>
            <person name="Boore J."/>
            <person name="Branno M."/>
            <person name="Chin-Bow S."/>
            <person name="DeSantis R."/>
            <person name="Doyle S."/>
            <person name="Francino P."/>
            <person name="Keys D.N."/>
            <person name="Haga S."/>
            <person name="Hayashi H."/>
            <person name="Hino K."/>
            <person name="Imai K.S."/>
            <person name="Inaba K."/>
            <person name="Kano S."/>
            <person name="Kobayashi K."/>
            <person name="Kobayashi M."/>
            <person name="Lee B.I."/>
            <person name="Makabe K.W."/>
            <person name="Manohar C."/>
            <person name="Matassi G."/>
            <person name="Medina M."/>
            <person name="Mochizuki Y."/>
            <person name="Mount S."/>
            <person name="Morishita T."/>
            <person name="Miura S."/>
            <person name="Nakayama A."/>
            <person name="Nishizaka S."/>
            <person name="Nomoto H."/>
            <person name="Ohta F."/>
            <person name="Oishi K."/>
            <person name="Rigoutsos I."/>
            <person name="Sano M."/>
            <person name="Sasaki A."/>
            <person name="Sasakura Y."/>
            <person name="Shoguchi E."/>
            <person name="Shin-i T."/>
            <person name="Spagnuolo A."/>
            <person name="Stainier D."/>
            <person name="Suzuki M.M."/>
            <person name="Tassy O."/>
            <person name="Takatori N."/>
            <person name="Tokuoka M."/>
            <person name="Yagi K."/>
            <person name="Yoshizaki F."/>
            <person name="Wada S."/>
            <person name="Zhang C."/>
            <person name="Hyatt P.D."/>
            <person name="Larimer F."/>
            <person name="Detter C."/>
            <person name="Doggett N."/>
            <person name="Glavina T."/>
            <person name="Hawkins T."/>
            <person name="Richardson P."/>
            <person name="Lucas S."/>
            <person name="Kohara Y."/>
            <person name="Levine M."/>
            <person name="Satoh N."/>
            <person name="Rokhsar D.S."/>
        </authorList>
    </citation>
    <scope>NUCLEOTIDE SEQUENCE [LARGE SCALE GENOMIC DNA]</scope>
</reference>
<keyword evidence="1" id="KW-0175">Coiled coil</keyword>
<accession>F6UXQ4</accession>
<dbReference type="PANTHER" id="PTHR22382">
    <property type="entry name" value="RIKEN CDNA 4921504E06 GENE"/>
    <property type="match status" value="1"/>
</dbReference>
<dbReference type="AlphaFoldDB" id="F6UXQ4"/>
<keyword evidence="4" id="KW-1185">Reference proteome</keyword>
<dbReference type="OMA" id="TTDHATQ"/>